<evidence type="ECO:0000313" key="2">
    <source>
        <dbReference type="EMBL" id="KCZ79987.1"/>
    </source>
</evidence>
<dbReference type="VEuPathDB" id="MicrosporidiaDB:H312_02608"/>
<protein>
    <recommendedName>
        <fullName evidence="4">Protein YIP</fullName>
    </recommendedName>
</protein>
<dbReference type="EMBL" id="KK365212">
    <property type="protein sequence ID" value="KCZ79987.1"/>
    <property type="molecule type" value="Genomic_DNA"/>
</dbReference>
<organism evidence="2 3">
    <name type="scientific">Anncaliia algerae PRA339</name>
    <dbReference type="NCBI Taxonomy" id="1288291"/>
    <lineage>
        <taxon>Eukaryota</taxon>
        <taxon>Fungi</taxon>
        <taxon>Fungi incertae sedis</taxon>
        <taxon>Microsporidia</taxon>
        <taxon>Tubulinosematoidea</taxon>
        <taxon>Tubulinosematidae</taxon>
        <taxon>Anncaliia</taxon>
    </lineage>
</organism>
<feature type="transmembrane region" description="Helical" evidence="1">
    <location>
        <begin position="144"/>
        <end position="163"/>
    </location>
</feature>
<keyword evidence="1" id="KW-0472">Membrane</keyword>
<feature type="transmembrane region" description="Helical" evidence="1">
    <location>
        <begin position="84"/>
        <end position="103"/>
    </location>
</feature>
<keyword evidence="3" id="KW-1185">Reference proteome</keyword>
<sequence length="198" mass="23041">MVKRGGSSVLPRVTQQLGTTQESAIGQESRLIKNAIFLDSIRMETLKPRPFAWAFFAFIFSLFIYIITGTVKYLHKEPILSVDHLFFCFLAYIGLSLIASFIYKQILDDIRKYSIFVYATIYTHSFFYIVVPIIIEIFFPNISFIFYFAAAMISEYWVSTVLTQEIVFPTNKKMFLFRLSTFLLQFLGVILIGRSMNY</sequence>
<reference evidence="3" key="1">
    <citation type="submission" date="2013-02" db="EMBL/GenBank/DDBJ databases">
        <authorList>
            <consortium name="The Broad Institute Genome Sequencing Platform"/>
            <person name="Cuomo C."/>
            <person name="Becnel J."/>
            <person name="Sanscrainte N."/>
            <person name="Walker B."/>
            <person name="Young S.K."/>
            <person name="Zeng Q."/>
            <person name="Gargeya S."/>
            <person name="Fitzgerald M."/>
            <person name="Haas B."/>
            <person name="Abouelleil A."/>
            <person name="Alvarado L."/>
            <person name="Arachchi H.M."/>
            <person name="Berlin A.M."/>
            <person name="Chapman S.B."/>
            <person name="Dewar J."/>
            <person name="Goldberg J."/>
            <person name="Griggs A."/>
            <person name="Gujja S."/>
            <person name="Hansen M."/>
            <person name="Howarth C."/>
            <person name="Imamovic A."/>
            <person name="Larimer J."/>
            <person name="McCowan C."/>
            <person name="Murphy C."/>
            <person name="Neiman D."/>
            <person name="Pearson M."/>
            <person name="Priest M."/>
            <person name="Roberts A."/>
            <person name="Saif S."/>
            <person name="Shea T."/>
            <person name="Sisk P."/>
            <person name="Sykes S."/>
            <person name="Wortman J."/>
            <person name="Nusbaum C."/>
            <person name="Birren B."/>
        </authorList>
    </citation>
    <scope>NUCLEOTIDE SEQUENCE [LARGE SCALE GENOMIC DNA]</scope>
    <source>
        <strain evidence="3">PRA339</strain>
    </source>
</reference>
<feature type="transmembrane region" description="Helical" evidence="1">
    <location>
        <begin position="175"/>
        <end position="193"/>
    </location>
</feature>
<reference evidence="2 3" key="2">
    <citation type="submission" date="2014-03" db="EMBL/GenBank/DDBJ databases">
        <title>The Genome Sequence of Anncaliia algerae insect isolate PRA339.</title>
        <authorList>
            <consortium name="The Broad Institute Genome Sequencing Platform"/>
            <consortium name="The Broad Institute Genome Sequencing Center for Infectious Disease"/>
            <person name="Cuomo C."/>
            <person name="Becnel J."/>
            <person name="Sanscrainte N."/>
            <person name="Walker B."/>
            <person name="Young S.K."/>
            <person name="Zeng Q."/>
            <person name="Gargeya S."/>
            <person name="Fitzgerald M."/>
            <person name="Haas B."/>
            <person name="Abouelleil A."/>
            <person name="Alvarado L."/>
            <person name="Arachchi H.M."/>
            <person name="Berlin A.M."/>
            <person name="Chapman S.B."/>
            <person name="Dewar J."/>
            <person name="Goldberg J."/>
            <person name="Griggs A."/>
            <person name="Gujja S."/>
            <person name="Hansen M."/>
            <person name="Howarth C."/>
            <person name="Imamovic A."/>
            <person name="Larimer J."/>
            <person name="McCowan C."/>
            <person name="Murphy C."/>
            <person name="Neiman D."/>
            <person name="Pearson M."/>
            <person name="Priest M."/>
            <person name="Roberts A."/>
            <person name="Saif S."/>
            <person name="Shea T."/>
            <person name="Sisk P."/>
            <person name="Sykes S."/>
            <person name="Wortman J."/>
            <person name="Nusbaum C."/>
            <person name="Birren B."/>
        </authorList>
    </citation>
    <scope>NUCLEOTIDE SEQUENCE [LARGE SCALE GENOMIC DNA]</scope>
    <source>
        <strain evidence="2 3">PRA339</strain>
    </source>
</reference>
<dbReference type="OrthoDB" id="2190950at2759"/>
<evidence type="ECO:0008006" key="4">
    <source>
        <dbReference type="Google" id="ProtNLM"/>
    </source>
</evidence>
<feature type="transmembrane region" description="Helical" evidence="1">
    <location>
        <begin position="51"/>
        <end position="72"/>
    </location>
</feature>
<accession>A0A059EYQ8</accession>
<keyword evidence="1" id="KW-0812">Transmembrane</keyword>
<dbReference type="HOGENOM" id="CLU_1377789_0_0_1"/>
<evidence type="ECO:0000313" key="3">
    <source>
        <dbReference type="Proteomes" id="UP000030655"/>
    </source>
</evidence>
<proteinExistence type="predicted"/>
<gene>
    <name evidence="2" type="ORF">H312_02608</name>
</gene>
<evidence type="ECO:0000256" key="1">
    <source>
        <dbReference type="SAM" id="Phobius"/>
    </source>
</evidence>
<feature type="transmembrane region" description="Helical" evidence="1">
    <location>
        <begin position="115"/>
        <end position="138"/>
    </location>
</feature>
<dbReference type="Proteomes" id="UP000030655">
    <property type="component" value="Unassembled WGS sequence"/>
</dbReference>
<name>A0A059EYQ8_9MICR</name>
<keyword evidence="1" id="KW-1133">Transmembrane helix</keyword>
<dbReference type="AlphaFoldDB" id="A0A059EYQ8"/>